<feature type="compositionally biased region" description="Basic and acidic residues" evidence="1">
    <location>
        <begin position="177"/>
        <end position="187"/>
    </location>
</feature>
<comment type="caution">
    <text evidence="2">The sequence shown here is derived from an EMBL/GenBank/DDBJ whole genome shotgun (WGS) entry which is preliminary data.</text>
</comment>
<organism evidence="2 3">
    <name type="scientific">Tanacetum coccineum</name>
    <dbReference type="NCBI Taxonomy" id="301880"/>
    <lineage>
        <taxon>Eukaryota</taxon>
        <taxon>Viridiplantae</taxon>
        <taxon>Streptophyta</taxon>
        <taxon>Embryophyta</taxon>
        <taxon>Tracheophyta</taxon>
        <taxon>Spermatophyta</taxon>
        <taxon>Magnoliopsida</taxon>
        <taxon>eudicotyledons</taxon>
        <taxon>Gunneridae</taxon>
        <taxon>Pentapetalae</taxon>
        <taxon>asterids</taxon>
        <taxon>campanulids</taxon>
        <taxon>Asterales</taxon>
        <taxon>Asteraceae</taxon>
        <taxon>Asteroideae</taxon>
        <taxon>Anthemideae</taxon>
        <taxon>Anthemidinae</taxon>
        <taxon>Tanacetum</taxon>
    </lineage>
</organism>
<feature type="region of interest" description="Disordered" evidence="1">
    <location>
        <begin position="396"/>
        <end position="452"/>
    </location>
</feature>
<keyword evidence="3" id="KW-1185">Reference proteome</keyword>
<evidence type="ECO:0000313" key="3">
    <source>
        <dbReference type="Proteomes" id="UP001151760"/>
    </source>
</evidence>
<name>A0ABQ5B3S9_9ASTR</name>
<evidence type="ECO:0000313" key="2">
    <source>
        <dbReference type="EMBL" id="GJT08428.1"/>
    </source>
</evidence>
<feature type="compositionally biased region" description="Basic and acidic residues" evidence="1">
    <location>
        <begin position="428"/>
        <end position="441"/>
    </location>
</feature>
<feature type="compositionally biased region" description="Acidic residues" evidence="1">
    <location>
        <begin position="147"/>
        <end position="161"/>
    </location>
</feature>
<feature type="region of interest" description="Disordered" evidence="1">
    <location>
        <begin position="84"/>
        <end position="205"/>
    </location>
</feature>
<reference evidence="2" key="2">
    <citation type="submission" date="2022-01" db="EMBL/GenBank/DDBJ databases">
        <authorList>
            <person name="Yamashiro T."/>
            <person name="Shiraishi A."/>
            <person name="Satake H."/>
            <person name="Nakayama K."/>
        </authorList>
    </citation>
    <scope>NUCLEOTIDE SEQUENCE</scope>
</reference>
<dbReference type="EMBL" id="BQNB010012830">
    <property type="protein sequence ID" value="GJT08428.1"/>
    <property type="molecule type" value="Genomic_DNA"/>
</dbReference>
<gene>
    <name evidence="2" type="ORF">Tco_0842890</name>
</gene>
<dbReference type="Proteomes" id="UP001151760">
    <property type="component" value="Unassembled WGS sequence"/>
</dbReference>
<evidence type="ECO:0000256" key="1">
    <source>
        <dbReference type="SAM" id="MobiDB-lite"/>
    </source>
</evidence>
<feature type="compositionally biased region" description="Basic and acidic residues" evidence="1">
    <location>
        <begin position="84"/>
        <end position="105"/>
    </location>
</feature>
<sequence length="495" mass="55686">MRIDPTMTPKEETYQVILDVIKNFSFFKAFLASTDVPEIYIRVIKKKDSISVDDNIIPEPYIALELGKSISLIEATKEEAARQVHATHERIVTESDPEPTRRRPSEQLAADTMQALKASRKSSRRTGAKLGVPDKEKVTSKAKADVYSDEDEEKKDDDDDDKSINIEETSDEENDEEFVRRDEHVQENVDEEMKDAEGYDTGNGDEEITNTAKADAEKTGKSFGNQFLNLSSDKSTVGTLKDFADAEINSLLDVQIQQEIPQIQSSSIITVPVLVIFEPAFLSKNTGNSYSNFDNNSSSSQSVKAYLGSSLGDALQKSVQANIINEVKKILPKFLPKAVSDFATLAVGEHELKIVLFNKMDKSHSYLTHDKQQALYDALFNSLSLDDASAHSQADLEKTLRKRDRDDEDPLAKPNQVNDVDQPLDDTTQTKDKASKYDWFKQPHRPPTLDPKWNKRQVVDDQPKQSCFNNMVFAVKDPLTFDERIATPIDFSKYG</sequence>
<feature type="compositionally biased region" description="Basic and acidic residues" evidence="1">
    <location>
        <begin position="132"/>
        <end position="146"/>
    </location>
</feature>
<accession>A0ABQ5B3S9</accession>
<reference evidence="2" key="1">
    <citation type="journal article" date="2022" name="Int. J. Mol. Sci.">
        <title>Draft Genome of Tanacetum Coccineum: Genomic Comparison of Closely Related Tanacetum-Family Plants.</title>
        <authorList>
            <person name="Yamashiro T."/>
            <person name="Shiraishi A."/>
            <person name="Nakayama K."/>
            <person name="Satake H."/>
        </authorList>
    </citation>
    <scope>NUCLEOTIDE SEQUENCE</scope>
</reference>
<protein>
    <submittedName>
        <fullName evidence="2">Uncharacterized protein</fullName>
    </submittedName>
</protein>
<proteinExistence type="predicted"/>
<feature type="compositionally biased region" description="Basic and acidic residues" evidence="1">
    <location>
        <begin position="396"/>
        <end position="405"/>
    </location>
</feature>
<feature type="compositionally biased region" description="Basic residues" evidence="1">
    <location>
        <begin position="118"/>
        <end position="127"/>
    </location>
</feature>